<sequence>MEIDSLDWIKSFKSISEKKMEKFARYGIMTLTVTNLKRILADPSYTLSDDGVLENMCRSRFYADLFVRHFICYLDSVVEETQDRETGRLRSRTEHFDLRRRNLGMVPSMDFVCIQFHLSDDMIDQEVIQRMTITTTDLIGIANDIYSYNVEQAGGQKCVVCNLVDVVLRERGRGVQDAMDIIEKMYRDLFLSLVDDYNNFPTFKDAEQDRVLKEYALGMLD</sequence>
<dbReference type="EMBL" id="WNKQ01000011">
    <property type="protein sequence ID" value="KAF5848136.1"/>
    <property type="molecule type" value="Genomic_DNA"/>
</dbReference>
<evidence type="ECO:0000313" key="2">
    <source>
        <dbReference type="Proteomes" id="UP000624244"/>
    </source>
</evidence>
<comment type="caution">
    <text evidence="1">The sequence shown here is derived from an EMBL/GenBank/DDBJ whole genome shotgun (WGS) entry which is preliminary data.</text>
</comment>
<protein>
    <recommendedName>
        <fullName evidence="3">Terpene synthase</fullName>
    </recommendedName>
</protein>
<dbReference type="AlphaFoldDB" id="A0A8H5ZF46"/>
<dbReference type="Pfam" id="PF19086">
    <property type="entry name" value="Terpene_syn_C_2"/>
    <property type="match status" value="1"/>
</dbReference>
<dbReference type="Gene3D" id="1.10.600.10">
    <property type="entry name" value="Farnesyl Diphosphate Synthase"/>
    <property type="match status" value="1"/>
</dbReference>
<evidence type="ECO:0000313" key="1">
    <source>
        <dbReference type="EMBL" id="KAF5848136.1"/>
    </source>
</evidence>
<reference evidence="1" key="1">
    <citation type="submission" date="2019-11" db="EMBL/GenBank/DDBJ databases">
        <title>Bipolaris sorokiniana Genome sequencing.</title>
        <authorList>
            <person name="Wang H."/>
        </authorList>
    </citation>
    <scope>NUCLEOTIDE SEQUENCE</scope>
</reference>
<proteinExistence type="predicted"/>
<gene>
    <name evidence="1" type="ORF">GGP41_005535</name>
</gene>
<dbReference type="Proteomes" id="UP000624244">
    <property type="component" value="Unassembled WGS sequence"/>
</dbReference>
<accession>A0A8H5ZF46</accession>
<dbReference type="SUPFAM" id="SSF48576">
    <property type="entry name" value="Terpenoid synthases"/>
    <property type="match status" value="1"/>
</dbReference>
<evidence type="ECO:0008006" key="3">
    <source>
        <dbReference type="Google" id="ProtNLM"/>
    </source>
</evidence>
<dbReference type="InterPro" id="IPR008949">
    <property type="entry name" value="Isoprenoid_synthase_dom_sf"/>
</dbReference>
<name>A0A8H5ZF46_COCSA</name>
<organism evidence="1 2">
    <name type="scientific">Cochliobolus sativus</name>
    <name type="common">Common root rot and spot blotch fungus</name>
    <name type="synonym">Bipolaris sorokiniana</name>
    <dbReference type="NCBI Taxonomy" id="45130"/>
    <lineage>
        <taxon>Eukaryota</taxon>
        <taxon>Fungi</taxon>
        <taxon>Dikarya</taxon>
        <taxon>Ascomycota</taxon>
        <taxon>Pezizomycotina</taxon>
        <taxon>Dothideomycetes</taxon>
        <taxon>Pleosporomycetidae</taxon>
        <taxon>Pleosporales</taxon>
        <taxon>Pleosporineae</taxon>
        <taxon>Pleosporaceae</taxon>
        <taxon>Bipolaris</taxon>
    </lineage>
</organism>